<feature type="transmembrane region" description="Helical" evidence="7">
    <location>
        <begin position="256"/>
        <end position="278"/>
    </location>
</feature>
<organism evidence="9 10">
    <name type="scientific">Planifilum fulgidum</name>
    <dbReference type="NCBI Taxonomy" id="201973"/>
    <lineage>
        <taxon>Bacteria</taxon>
        <taxon>Bacillati</taxon>
        <taxon>Bacillota</taxon>
        <taxon>Bacilli</taxon>
        <taxon>Bacillales</taxon>
        <taxon>Thermoactinomycetaceae</taxon>
        <taxon>Planifilum</taxon>
    </lineage>
</organism>
<feature type="transmembrane region" description="Helical" evidence="7">
    <location>
        <begin position="12"/>
        <end position="31"/>
    </location>
</feature>
<keyword evidence="6 7" id="KW-0472">Membrane</keyword>
<evidence type="ECO:0000256" key="7">
    <source>
        <dbReference type="SAM" id="Phobius"/>
    </source>
</evidence>
<reference evidence="9 10" key="1">
    <citation type="submission" date="2016-10" db="EMBL/GenBank/DDBJ databases">
        <authorList>
            <person name="de Groot N.N."/>
        </authorList>
    </citation>
    <scope>NUCLEOTIDE SEQUENCE [LARGE SCALE GENOMIC DNA]</scope>
    <source>
        <strain evidence="9 10">DSM 44945</strain>
    </source>
</reference>
<feature type="transmembrane region" description="Helical" evidence="7">
    <location>
        <begin position="176"/>
        <end position="193"/>
    </location>
</feature>
<evidence type="ECO:0000256" key="6">
    <source>
        <dbReference type="ARBA" id="ARBA00023136"/>
    </source>
</evidence>
<gene>
    <name evidence="9" type="ORF">SAMN04488025_1453</name>
</gene>
<evidence type="ECO:0000256" key="3">
    <source>
        <dbReference type="ARBA" id="ARBA00022475"/>
    </source>
</evidence>
<dbReference type="InterPro" id="IPR005829">
    <property type="entry name" value="Sugar_transporter_CS"/>
</dbReference>
<feature type="transmembrane region" description="Helical" evidence="7">
    <location>
        <begin position="51"/>
        <end position="71"/>
    </location>
</feature>
<comment type="subcellular location">
    <subcellularLocation>
        <location evidence="1">Cell membrane</location>
        <topology evidence="1">Multi-pass membrane protein</topology>
    </subcellularLocation>
</comment>
<feature type="transmembrane region" description="Helical" evidence="7">
    <location>
        <begin position="376"/>
        <end position="394"/>
    </location>
</feature>
<keyword evidence="5 7" id="KW-1133">Transmembrane helix</keyword>
<name>A0A1I2SN00_9BACL</name>
<feature type="transmembrane region" description="Helical" evidence="7">
    <location>
        <begin position="83"/>
        <end position="105"/>
    </location>
</feature>
<dbReference type="InterPro" id="IPR011701">
    <property type="entry name" value="MFS"/>
</dbReference>
<feature type="domain" description="Major facilitator superfamily (MFS) profile" evidence="8">
    <location>
        <begin position="17"/>
        <end position="401"/>
    </location>
</feature>
<feature type="transmembrane region" description="Helical" evidence="7">
    <location>
        <begin position="290"/>
        <end position="309"/>
    </location>
</feature>
<evidence type="ECO:0000256" key="4">
    <source>
        <dbReference type="ARBA" id="ARBA00022692"/>
    </source>
</evidence>
<dbReference type="PANTHER" id="PTHR43124:SF3">
    <property type="entry name" value="CHLORAMPHENICOL EFFLUX PUMP RV0191"/>
    <property type="match status" value="1"/>
</dbReference>
<protein>
    <submittedName>
        <fullName evidence="9">MFS transporter, ACDE family, multidrug resistance protein</fullName>
    </submittedName>
</protein>
<dbReference type="PANTHER" id="PTHR43124">
    <property type="entry name" value="PURINE EFFLUX PUMP PBUE"/>
    <property type="match status" value="1"/>
</dbReference>
<dbReference type="STRING" id="201973.SAMN04488025_1453"/>
<feature type="transmembrane region" description="Helical" evidence="7">
    <location>
        <begin position="153"/>
        <end position="170"/>
    </location>
</feature>
<feature type="transmembrane region" description="Helical" evidence="7">
    <location>
        <begin position="222"/>
        <end position="244"/>
    </location>
</feature>
<accession>A0A1I2SN00</accession>
<keyword evidence="2" id="KW-0813">Transport</keyword>
<dbReference type="InterPro" id="IPR036259">
    <property type="entry name" value="MFS_trans_sf"/>
</dbReference>
<dbReference type="GO" id="GO:0022857">
    <property type="term" value="F:transmembrane transporter activity"/>
    <property type="evidence" value="ECO:0007669"/>
    <property type="project" value="InterPro"/>
</dbReference>
<dbReference type="Pfam" id="PF07690">
    <property type="entry name" value="MFS_1"/>
    <property type="match status" value="1"/>
</dbReference>
<sequence length="422" mass="45366">MFQSQERKEQRRGFWVVLLTLSIIPLLMVLGNSMLIPVLPEIRSELNISQLQVSLLITLFSIPAGVVIPISGVLSDRFGRKKVIIPSLLLYGAGGMLAGFASTAGSYMTMLAGRILQGIGAAGTAPIAMALVSDLYRGEKRSKALGILEASNGMGKVLSPIFGALLALIAWYAVYFAFPILILPAAFALWIFVKEPERTGQIPPIAQYGRHLKKTWKRQGKWLLAAFLAGAVTLFILFGVLFHLSDILEAKYRIDGILKGLILAVPLLAMSSTSYWTGGHIRQKTRRMRLFIGGGLFAIALALAVIPFFTNTYVLLGLLVLIGIGSGLVLPSLNTLITSAVGSEERGIVTSLYGSVRFLGVAIGPPVFGALESHRFLLFLTASGLAALSGVLALKTIRQTGLLRGKGGQTRVLLRKKGLQPT</sequence>
<dbReference type="SUPFAM" id="SSF103473">
    <property type="entry name" value="MFS general substrate transporter"/>
    <property type="match status" value="1"/>
</dbReference>
<keyword evidence="3" id="KW-1003">Cell membrane</keyword>
<dbReference type="PROSITE" id="PS50850">
    <property type="entry name" value="MFS"/>
    <property type="match status" value="1"/>
</dbReference>
<dbReference type="Gene3D" id="1.20.1250.20">
    <property type="entry name" value="MFS general substrate transporter like domains"/>
    <property type="match status" value="1"/>
</dbReference>
<evidence type="ECO:0000256" key="5">
    <source>
        <dbReference type="ARBA" id="ARBA00022989"/>
    </source>
</evidence>
<evidence type="ECO:0000313" key="10">
    <source>
        <dbReference type="Proteomes" id="UP000198661"/>
    </source>
</evidence>
<dbReference type="AlphaFoldDB" id="A0A1I2SN00"/>
<dbReference type="InterPro" id="IPR050189">
    <property type="entry name" value="MFS_Efflux_Transporters"/>
</dbReference>
<feature type="transmembrane region" description="Helical" evidence="7">
    <location>
        <begin position="111"/>
        <end position="132"/>
    </location>
</feature>
<evidence type="ECO:0000256" key="1">
    <source>
        <dbReference type="ARBA" id="ARBA00004651"/>
    </source>
</evidence>
<feature type="transmembrane region" description="Helical" evidence="7">
    <location>
        <begin position="315"/>
        <end position="337"/>
    </location>
</feature>
<dbReference type="Proteomes" id="UP000198661">
    <property type="component" value="Unassembled WGS sequence"/>
</dbReference>
<dbReference type="PRINTS" id="PR01036">
    <property type="entry name" value="TCRTETB"/>
</dbReference>
<dbReference type="GO" id="GO:0005886">
    <property type="term" value="C:plasma membrane"/>
    <property type="evidence" value="ECO:0007669"/>
    <property type="project" value="UniProtKB-SubCell"/>
</dbReference>
<proteinExistence type="predicted"/>
<dbReference type="PROSITE" id="PS00216">
    <property type="entry name" value="SUGAR_TRANSPORT_1"/>
    <property type="match status" value="1"/>
</dbReference>
<evidence type="ECO:0000259" key="8">
    <source>
        <dbReference type="PROSITE" id="PS50850"/>
    </source>
</evidence>
<keyword evidence="4 7" id="KW-0812">Transmembrane</keyword>
<evidence type="ECO:0000256" key="2">
    <source>
        <dbReference type="ARBA" id="ARBA00022448"/>
    </source>
</evidence>
<dbReference type="CDD" id="cd17474">
    <property type="entry name" value="MFS_YfmO_like"/>
    <property type="match status" value="1"/>
</dbReference>
<evidence type="ECO:0000313" key="9">
    <source>
        <dbReference type="EMBL" id="SFG54225.1"/>
    </source>
</evidence>
<keyword evidence="10" id="KW-1185">Reference proteome</keyword>
<dbReference type="EMBL" id="FOOK01000045">
    <property type="protein sequence ID" value="SFG54225.1"/>
    <property type="molecule type" value="Genomic_DNA"/>
</dbReference>
<dbReference type="InterPro" id="IPR020846">
    <property type="entry name" value="MFS_dom"/>
</dbReference>
<feature type="transmembrane region" description="Helical" evidence="7">
    <location>
        <begin position="349"/>
        <end position="370"/>
    </location>
</feature>